<dbReference type="AlphaFoldDB" id="A0A8R7PZ42"/>
<dbReference type="Proteomes" id="UP000015106">
    <property type="component" value="Chromosome 3"/>
</dbReference>
<proteinExistence type="predicted"/>
<reference evidence="2" key="3">
    <citation type="submission" date="2022-06" db="UniProtKB">
        <authorList>
            <consortium name="EnsemblPlants"/>
        </authorList>
    </citation>
    <scope>IDENTIFICATION</scope>
</reference>
<keyword evidence="3" id="KW-1185">Reference proteome</keyword>
<accession>A0A8R7PZ42</accession>
<sequence length="69" mass="7531">MDGSEAQKNPLGRRWPSASWGRRHGSQCSCRGRWCPRGSQRCGGRARAGARTNPPWMMDGRFPVTSGGG</sequence>
<organism evidence="2 3">
    <name type="scientific">Triticum urartu</name>
    <name type="common">Red wild einkorn</name>
    <name type="synonym">Crithodium urartu</name>
    <dbReference type="NCBI Taxonomy" id="4572"/>
    <lineage>
        <taxon>Eukaryota</taxon>
        <taxon>Viridiplantae</taxon>
        <taxon>Streptophyta</taxon>
        <taxon>Embryophyta</taxon>
        <taxon>Tracheophyta</taxon>
        <taxon>Spermatophyta</taxon>
        <taxon>Magnoliopsida</taxon>
        <taxon>Liliopsida</taxon>
        <taxon>Poales</taxon>
        <taxon>Poaceae</taxon>
        <taxon>BOP clade</taxon>
        <taxon>Pooideae</taxon>
        <taxon>Triticodae</taxon>
        <taxon>Triticeae</taxon>
        <taxon>Triticinae</taxon>
        <taxon>Triticum</taxon>
    </lineage>
</organism>
<protein>
    <submittedName>
        <fullName evidence="2">Uncharacterized protein</fullName>
    </submittedName>
</protein>
<reference evidence="3" key="1">
    <citation type="journal article" date="2013" name="Nature">
        <title>Draft genome of the wheat A-genome progenitor Triticum urartu.</title>
        <authorList>
            <person name="Ling H.Q."/>
            <person name="Zhao S."/>
            <person name="Liu D."/>
            <person name="Wang J."/>
            <person name="Sun H."/>
            <person name="Zhang C."/>
            <person name="Fan H."/>
            <person name="Li D."/>
            <person name="Dong L."/>
            <person name="Tao Y."/>
            <person name="Gao C."/>
            <person name="Wu H."/>
            <person name="Li Y."/>
            <person name="Cui Y."/>
            <person name="Guo X."/>
            <person name="Zheng S."/>
            <person name="Wang B."/>
            <person name="Yu K."/>
            <person name="Liang Q."/>
            <person name="Yang W."/>
            <person name="Lou X."/>
            <person name="Chen J."/>
            <person name="Feng M."/>
            <person name="Jian J."/>
            <person name="Zhang X."/>
            <person name="Luo G."/>
            <person name="Jiang Y."/>
            <person name="Liu J."/>
            <person name="Wang Z."/>
            <person name="Sha Y."/>
            <person name="Zhang B."/>
            <person name="Wu H."/>
            <person name="Tang D."/>
            <person name="Shen Q."/>
            <person name="Xue P."/>
            <person name="Zou S."/>
            <person name="Wang X."/>
            <person name="Liu X."/>
            <person name="Wang F."/>
            <person name="Yang Y."/>
            <person name="An X."/>
            <person name="Dong Z."/>
            <person name="Zhang K."/>
            <person name="Zhang X."/>
            <person name="Luo M.C."/>
            <person name="Dvorak J."/>
            <person name="Tong Y."/>
            <person name="Wang J."/>
            <person name="Yang H."/>
            <person name="Li Z."/>
            <person name="Wang D."/>
            <person name="Zhang A."/>
            <person name="Wang J."/>
        </authorList>
    </citation>
    <scope>NUCLEOTIDE SEQUENCE</scope>
    <source>
        <strain evidence="3">cv. G1812</strain>
    </source>
</reference>
<feature type="region of interest" description="Disordered" evidence="1">
    <location>
        <begin position="41"/>
        <end position="69"/>
    </location>
</feature>
<reference evidence="2" key="2">
    <citation type="submission" date="2018-03" db="EMBL/GenBank/DDBJ databases">
        <title>The Triticum urartu genome reveals the dynamic nature of wheat genome evolution.</title>
        <authorList>
            <person name="Ling H."/>
            <person name="Ma B."/>
            <person name="Shi X."/>
            <person name="Liu H."/>
            <person name="Dong L."/>
            <person name="Sun H."/>
            <person name="Cao Y."/>
            <person name="Gao Q."/>
            <person name="Zheng S."/>
            <person name="Li Y."/>
            <person name="Yu Y."/>
            <person name="Du H."/>
            <person name="Qi M."/>
            <person name="Li Y."/>
            <person name="Yu H."/>
            <person name="Cui Y."/>
            <person name="Wang N."/>
            <person name="Chen C."/>
            <person name="Wu H."/>
            <person name="Zhao Y."/>
            <person name="Zhang J."/>
            <person name="Li Y."/>
            <person name="Zhou W."/>
            <person name="Zhang B."/>
            <person name="Hu W."/>
            <person name="Eijk M."/>
            <person name="Tang J."/>
            <person name="Witsenboer H."/>
            <person name="Zhao S."/>
            <person name="Li Z."/>
            <person name="Zhang A."/>
            <person name="Wang D."/>
            <person name="Liang C."/>
        </authorList>
    </citation>
    <scope>NUCLEOTIDE SEQUENCE [LARGE SCALE GENOMIC DNA]</scope>
    <source>
        <strain evidence="2">cv. G1812</strain>
    </source>
</reference>
<feature type="region of interest" description="Disordered" evidence="1">
    <location>
        <begin position="1"/>
        <end position="27"/>
    </location>
</feature>
<dbReference type="EnsemblPlants" id="TuG1812G0300005411.01.T01">
    <property type="protein sequence ID" value="TuG1812G0300005411.01.T01.cds436802"/>
    <property type="gene ID" value="TuG1812G0300005411.01"/>
</dbReference>
<evidence type="ECO:0000313" key="3">
    <source>
        <dbReference type="Proteomes" id="UP000015106"/>
    </source>
</evidence>
<dbReference type="Gramene" id="TuG1812G0300005411.01.T01">
    <property type="protein sequence ID" value="TuG1812G0300005411.01.T01.cds436802"/>
    <property type="gene ID" value="TuG1812G0300005411.01"/>
</dbReference>
<evidence type="ECO:0000313" key="2">
    <source>
        <dbReference type="EnsemblPlants" id="TuG1812G0300005411.01.T01.cds436802"/>
    </source>
</evidence>
<name>A0A8R7PZ42_TRIUA</name>
<evidence type="ECO:0000256" key="1">
    <source>
        <dbReference type="SAM" id="MobiDB-lite"/>
    </source>
</evidence>